<accession>A0A4Y2FM21</accession>
<dbReference type="OrthoDB" id="6617942at2759"/>
<gene>
    <name evidence="1" type="ORF">AVEN_159659_1</name>
</gene>
<protein>
    <submittedName>
        <fullName evidence="1">Uncharacterized protein</fullName>
    </submittedName>
</protein>
<organism evidence="1 2">
    <name type="scientific">Araneus ventricosus</name>
    <name type="common">Orbweaver spider</name>
    <name type="synonym">Epeira ventricosa</name>
    <dbReference type="NCBI Taxonomy" id="182803"/>
    <lineage>
        <taxon>Eukaryota</taxon>
        <taxon>Metazoa</taxon>
        <taxon>Ecdysozoa</taxon>
        <taxon>Arthropoda</taxon>
        <taxon>Chelicerata</taxon>
        <taxon>Arachnida</taxon>
        <taxon>Araneae</taxon>
        <taxon>Araneomorphae</taxon>
        <taxon>Entelegynae</taxon>
        <taxon>Araneoidea</taxon>
        <taxon>Araneidae</taxon>
        <taxon>Araneus</taxon>
    </lineage>
</organism>
<proteinExistence type="predicted"/>
<evidence type="ECO:0000313" key="2">
    <source>
        <dbReference type="Proteomes" id="UP000499080"/>
    </source>
</evidence>
<comment type="caution">
    <text evidence="1">The sequence shown here is derived from an EMBL/GenBank/DDBJ whole genome shotgun (WGS) entry which is preliminary data.</text>
</comment>
<dbReference type="Proteomes" id="UP000499080">
    <property type="component" value="Unassembled WGS sequence"/>
</dbReference>
<name>A0A4Y2FM21_ARAVE</name>
<sequence length="106" mass="11611">MKEGGRDCADKSFPTKAEGTLKSDFRNLFQNLVGKSTGPKSLRGPIDEKLSGCGKRPVFGFKSIDCQISTIDRSTLSKDQQYLLDISMAMKDLAVRDPGPCHTRDG</sequence>
<dbReference type="EMBL" id="BGPR01000939">
    <property type="protein sequence ID" value="GBM40684.1"/>
    <property type="molecule type" value="Genomic_DNA"/>
</dbReference>
<reference evidence="1 2" key="1">
    <citation type="journal article" date="2019" name="Sci. Rep.">
        <title>Orb-weaving spider Araneus ventricosus genome elucidates the spidroin gene catalogue.</title>
        <authorList>
            <person name="Kono N."/>
            <person name="Nakamura H."/>
            <person name="Ohtoshi R."/>
            <person name="Moran D.A.P."/>
            <person name="Shinohara A."/>
            <person name="Yoshida Y."/>
            <person name="Fujiwara M."/>
            <person name="Mori M."/>
            <person name="Tomita M."/>
            <person name="Arakawa K."/>
        </authorList>
    </citation>
    <scope>NUCLEOTIDE SEQUENCE [LARGE SCALE GENOMIC DNA]</scope>
</reference>
<keyword evidence="2" id="KW-1185">Reference proteome</keyword>
<evidence type="ECO:0000313" key="1">
    <source>
        <dbReference type="EMBL" id="GBM40684.1"/>
    </source>
</evidence>
<dbReference type="AlphaFoldDB" id="A0A4Y2FM21"/>